<feature type="region of interest" description="Disordered" evidence="1">
    <location>
        <begin position="40"/>
        <end position="75"/>
    </location>
</feature>
<keyword evidence="3" id="KW-1185">Reference proteome</keyword>
<evidence type="ECO:0000313" key="2">
    <source>
        <dbReference type="EMBL" id="KAK4412320.1"/>
    </source>
</evidence>
<comment type="caution">
    <text evidence="2">The sequence shown here is derived from an EMBL/GenBank/DDBJ whole genome shotgun (WGS) entry which is preliminary data.</text>
</comment>
<gene>
    <name evidence="2" type="ORF">Salat_2983600</name>
</gene>
<evidence type="ECO:0000313" key="3">
    <source>
        <dbReference type="Proteomes" id="UP001293254"/>
    </source>
</evidence>
<dbReference type="Proteomes" id="UP001293254">
    <property type="component" value="Unassembled WGS sequence"/>
</dbReference>
<accession>A0AAE1XHZ2</accession>
<sequence length="174" mass="19796">MPKPLTDKSAFEESMVWVQRVPSFHSHCIKFHPYSPKGLGSSVPKNPIKGQRSQSEAKAKRKYETRREAYTPSPLPTLSQVVDRMVQFATHAHGCENSYDRLIFLHLRHFDVTHFDMDIQADESQSHHIRMVSSKSLVVTGTFARDGLPSLVNEDPPPKGPLFLTQRSSPTSRW</sequence>
<organism evidence="2 3">
    <name type="scientific">Sesamum alatum</name>
    <dbReference type="NCBI Taxonomy" id="300844"/>
    <lineage>
        <taxon>Eukaryota</taxon>
        <taxon>Viridiplantae</taxon>
        <taxon>Streptophyta</taxon>
        <taxon>Embryophyta</taxon>
        <taxon>Tracheophyta</taxon>
        <taxon>Spermatophyta</taxon>
        <taxon>Magnoliopsida</taxon>
        <taxon>eudicotyledons</taxon>
        <taxon>Gunneridae</taxon>
        <taxon>Pentapetalae</taxon>
        <taxon>asterids</taxon>
        <taxon>lamiids</taxon>
        <taxon>Lamiales</taxon>
        <taxon>Pedaliaceae</taxon>
        <taxon>Sesamum</taxon>
    </lineage>
</organism>
<dbReference type="AlphaFoldDB" id="A0AAE1XHZ2"/>
<evidence type="ECO:0000256" key="1">
    <source>
        <dbReference type="SAM" id="MobiDB-lite"/>
    </source>
</evidence>
<reference evidence="2" key="2">
    <citation type="journal article" date="2024" name="Plant">
        <title>Genomic evolution and insights into agronomic trait innovations of Sesamum species.</title>
        <authorList>
            <person name="Miao H."/>
            <person name="Wang L."/>
            <person name="Qu L."/>
            <person name="Liu H."/>
            <person name="Sun Y."/>
            <person name="Le M."/>
            <person name="Wang Q."/>
            <person name="Wei S."/>
            <person name="Zheng Y."/>
            <person name="Lin W."/>
            <person name="Duan Y."/>
            <person name="Cao H."/>
            <person name="Xiong S."/>
            <person name="Wang X."/>
            <person name="Wei L."/>
            <person name="Li C."/>
            <person name="Ma Q."/>
            <person name="Ju M."/>
            <person name="Zhao R."/>
            <person name="Li G."/>
            <person name="Mu C."/>
            <person name="Tian Q."/>
            <person name="Mei H."/>
            <person name="Zhang T."/>
            <person name="Gao T."/>
            <person name="Zhang H."/>
        </authorList>
    </citation>
    <scope>NUCLEOTIDE SEQUENCE</scope>
    <source>
        <strain evidence="2">3651</strain>
    </source>
</reference>
<feature type="compositionally biased region" description="Polar residues" evidence="1">
    <location>
        <begin position="165"/>
        <end position="174"/>
    </location>
</feature>
<dbReference type="EMBL" id="JACGWO010000015">
    <property type="protein sequence ID" value="KAK4412320.1"/>
    <property type="molecule type" value="Genomic_DNA"/>
</dbReference>
<name>A0AAE1XHZ2_9LAMI</name>
<proteinExistence type="predicted"/>
<protein>
    <submittedName>
        <fullName evidence="2">Uncharacterized protein</fullName>
    </submittedName>
</protein>
<feature type="region of interest" description="Disordered" evidence="1">
    <location>
        <begin position="149"/>
        <end position="174"/>
    </location>
</feature>
<reference evidence="2" key="1">
    <citation type="submission" date="2020-06" db="EMBL/GenBank/DDBJ databases">
        <authorList>
            <person name="Li T."/>
            <person name="Hu X."/>
            <person name="Zhang T."/>
            <person name="Song X."/>
            <person name="Zhang H."/>
            <person name="Dai N."/>
            <person name="Sheng W."/>
            <person name="Hou X."/>
            <person name="Wei L."/>
        </authorList>
    </citation>
    <scope>NUCLEOTIDE SEQUENCE</scope>
    <source>
        <strain evidence="2">3651</strain>
        <tissue evidence="2">Leaf</tissue>
    </source>
</reference>